<dbReference type="InterPro" id="IPR017968">
    <property type="entry name" value="Acylphosphatase_CS"/>
</dbReference>
<dbReference type="PANTHER" id="PTHR10029">
    <property type="entry name" value="ACYLPHOSPHATASE"/>
    <property type="match status" value="1"/>
</dbReference>
<dbReference type="InterPro" id="IPR020456">
    <property type="entry name" value="Acylphosphatase"/>
</dbReference>
<evidence type="ECO:0000256" key="7">
    <source>
        <dbReference type="RuleBase" id="RU004168"/>
    </source>
</evidence>
<dbReference type="InterPro" id="IPR036046">
    <property type="entry name" value="Acylphosphatase-like_dom_sf"/>
</dbReference>
<dbReference type="Proteomes" id="UP000695000">
    <property type="component" value="Unplaced"/>
</dbReference>
<feature type="active site" evidence="5">
    <location>
        <position position="71"/>
    </location>
</feature>
<gene>
    <name evidence="11" type="primary">LOC108567909</name>
</gene>
<accession>A0ABM1NBH6</accession>
<evidence type="ECO:0000256" key="5">
    <source>
        <dbReference type="PROSITE-ProRule" id="PRU00520"/>
    </source>
</evidence>
<evidence type="ECO:0000256" key="2">
    <source>
        <dbReference type="ARBA" id="ARBA00012150"/>
    </source>
</evidence>
<sequence>MYRYFDRYQLFVPVTLILFIFAVSKMSENQTEQPKFVNIHFEVFGRVQGVFFRKHTQKRASALGLGGYCMNTEKGTVTGVMEGNVEKVEIMKKWLREVGSPSSRIDKAEFTKEISIPRQYEKEFIVRL</sequence>
<comment type="similarity">
    <text evidence="1 7">Belongs to the acylphosphatase family.</text>
</comment>
<dbReference type="PANTHER" id="PTHR10029:SF3">
    <property type="entry name" value="ACYLPHOSPHATASE-RELATED"/>
    <property type="match status" value="1"/>
</dbReference>
<feature type="chain" id="PRO_5045549164" description="Acylphosphatase" evidence="8">
    <location>
        <begin position="27"/>
        <end position="128"/>
    </location>
</feature>
<keyword evidence="10" id="KW-1185">Reference proteome</keyword>
<dbReference type="PROSITE" id="PS00151">
    <property type="entry name" value="ACYLPHOSPHATASE_2"/>
    <property type="match status" value="1"/>
</dbReference>
<feature type="active site" evidence="5">
    <location>
        <position position="53"/>
    </location>
</feature>
<dbReference type="InterPro" id="IPR001792">
    <property type="entry name" value="Acylphosphatase-like_dom"/>
</dbReference>
<evidence type="ECO:0000256" key="6">
    <source>
        <dbReference type="RuleBase" id="RU000553"/>
    </source>
</evidence>
<keyword evidence="8" id="KW-0732">Signal</keyword>
<evidence type="ECO:0000256" key="4">
    <source>
        <dbReference type="ARBA" id="ARBA00047645"/>
    </source>
</evidence>
<evidence type="ECO:0000313" key="11">
    <source>
        <dbReference type="RefSeq" id="XP_017784176.1"/>
    </source>
</evidence>
<dbReference type="PRINTS" id="PR00112">
    <property type="entry name" value="ACYLPHPHTASE"/>
</dbReference>
<feature type="domain" description="Acylphosphatase-like" evidence="9">
    <location>
        <begin position="38"/>
        <end position="128"/>
    </location>
</feature>
<evidence type="ECO:0000256" key="8">
    <source>
        <dbReference type="SAM" id="SignalP"/>
    </source>
</evidence>
<dbReference type="PROSITE" id="PS00150">
    <property type="entry name" value="ACYLPHOSPHATASE_1"/>
    <property type="match status" value="1"/>
</dbReference>
<dbReference type="Gene3D" id="3.30.70.100">
    <property type="match status" value="1"/>
</dbReference>
<dbReference type="RefSeq" id="XP_017784176.1">
    <property type="nucleotide sequence ID" value="XM_017928687.1"/>
</dbReference>
<keyword evidence="3 5" id="KW-0378">Hydrolase</keyword>
<name>A0ABM1NBH6_NICVS</name>
<comment type="catalytic activity">
    <reaction evidence="4 5 6">
        <text>an acyl phosphate + H2O = a carboxylate + phosphate + H(+)</text>
        <dbReference type="Rhea" id="RHEA:14965"/>
        <dbReference type="ChEBI" id="CHEBI:15377"/>
        <dbReference type="ChEBI" id="CHEBI:15378"/>
        <dbReference type="ChEBI" id="CHEBI:29067"/>
        <dbReference type="ChEBI" id="CHEBI:43474"/>
        <dbReference type="ChEBI" id="CHEBI:59918"/>
        <dbReference type="EC" id="3.6.1.7"/>
    </reaction>
</comment>
<dbReference type="PROSITE" id="PS51160">
    <property type="entry name" value="ACYLPHOSPHATASE_3"/>
    <property type="match status" value="1"/>
</dbReference>
<protein>
    <recommendedName>
        <fullName evidence="2 5">Acylphosphatase</fullName>
        <ecNumber evidence="2 5">3.6.1.7</ecNumber>
    </recommendedName>
</protein>
<feature type="signal peptide" evidence="8">
    <location>
        <begin position="1"/>
        <end position="26"/>
    </location>
</feature>
<evidence type="ECO:0000313" key="10">
    <source>
        <dbReference type="Proteomes" id="UP000695000"/>
    </source>
</evidence>
<dbReference type="Pfam" id="PF00708">
    <property type="entry name" value="Acylphosphatase"/>
    <property type="match status" value="1"/>
</dbReference>
<reference evidence="11" key="1">
    <citation type="submission" date="2025-08" db="UniProtKB">
        <authorList>
            <consortium name="RefSeq"/>
        </authorList>
    </citation>
    <scope>IDENTIFICATION</scope>
    <source>
        <tissue evidence="11">Whole Larva</tissue>
    </source>
</reference>
<evidence type="ECO:0000256" key="3">
    <source>
        <dbReference type="ARBA" id="ARBA00022801"/>
    </source>
</evidence>
<evidence type="ECO:0000256" key="1">
    <source>
        <dbReference type="ARBA" id="ARBA00005614"/>
    </source>
</evidence>
<organism evidence="10 11">
    <name type="scientific">Nicrophorus vespilloides</name>
    <name type="common">Boreal carrion beetle</name>
    <dbReference type="NCBI Taxonomy" id="110193"/>
    <lineage>
        <taxon>Eukaryota</taxon>
        <taxon>Metazoa</taxon>
        <taxon>Ecdysozoa</taxon>
        <taxon>Arthropoda</taxon>
        <taxon>Hexapoda</taxon>
        <taxon>Insecta</taxon>
        <taxon>Pterygota</taxon>
        <taxon>Neoptera</taxon>
        <taxon>Endopterygota</taxon>
        <taxon>Coleoptera</taxon>
        <taxon>Polyphaga</taxon>
        <taxon>Staphyliniformia</taxon>
        <taxon>Silphidae</taxon>
        <taxon>Nicrophorinae</taxon>
        <taxon>Nicrophorus</taxon>
    </lineage>
</organism>
<evidence type="ECO:0000259" key="9">
    <source>
        <dbReference type="PROSITE" id="PS51160"/>
    </source>
</evidence>
<proteinExistence type="inferred from homology"/>
<dbReference type="GeneID" id="108567909"/>
<dbReference type="SUPFAM" id="SSF54975">
    <property type="entry name" value="Acylphosphatase/BLUF domain-like"/>
    <property type="match status" value="1"/>
</dbReference>
<dbReference type="EC" id="3.6.1.7" evidence="2 5"/>